<keyword evidence="1" id="KW-0689">Ribosomal protein</keyword>
<feature type="region of interest" description="Disordered" evidence="3">
    <location>
        <begin position="190"/>
        <end position="220"/>
    </location>
</feature>
<dbReference type="InterPro" id="IPR020056">
    <property type="entry name" value="Rbsml_bL25/Gln-tRNA_synth_N"/>
</dbReference>
<accession>A0AAP0BMB4</accession>
<dbReference type="GO" id="GO:0022625">
    <property type="term" value="C:cytosolic large ribosomal subunit"/>
    <property type="evidence" value="ECO:0007669"/>
    <property type="project" value="TreeGrafter"/>
</dbReference>
<dbReference type="GO" id="GO:0006412">
    <property type="term" value="P:translation"/>
    <property type="evidence" value="ECO:0007669"/>
    <property type="project" value="InterPro"/>
</dbReference>
<feature type="compositionally biased region" description="Low complexity" evidence="3">
    <location>
        <begin position="190"/>
        <end position="205"/>
    </location>
</feature>
<feature type="domain" description="Large ribosomal subunit protein bL25 L25" evidence="4">
    <location>
        <begin position="31"/>
        <end position="114"/>
    </location>
</feature>
<protein>
    <recommendedName>
        <fullName evidence="4">Large ribosomal subunit protein bL25 L25 domain-containing protein</fullName>
    </recommendedName>
</protein>
<evidence type="ECO:0000256" key="1">
    <source>
        <dbReference type="ARBA" id="ARBA00022980"/>
    </source>
</evidence>
<keyword evidence="6" id="KW-1185">Reference proteome</keyword>
<gene>
    <name evidence="5" type="ORF">KSP39_PZI009238</name>
</gene>
<dbReference type="PANTHER" id="PTHR33284:SF2">
    <property type="entry name" value="RIBOSOMAL PROTEIN L25_GLN-TRNA SYNTHETASE, ANTI-CODON-BINDING DOMAIN-CONTAINING PROTEIN"/>
    <property type="match status" value="1"/>
</dbReference>
<name>A0AAP0BMB4_9ASPA</name>
<evidence type="ECO:0000256" key="3">
    <source>
        <dbReference type="SAM" id="MobiDB-lite"/>
    </source>
</evidence>
<dbReference type="Pfam" id="PF01386">
    <property type="entry name" value="Ribosomal_L25p"/>
    <property type="match status" value="1"/>
</dbReference>
<evidence type="ECO:0000313" key="6">
    <source>
        <dbReference type="Proteomes" id="UP001418222"/>
    </source>
</evidence>
<keyword evidence="2" id="KW-0687">Ribonucleoprotein</keyword>
<dbReference type="InterPro" id="IPR020930">
    <property type="entry name" value="Ribosomal_uL5_bac-type"/>
</dbReference>
<dbReference type="GO" id="GO:0003735">
    <property type="term" value="F:structural constituent of ribosome"/>
    <property type="evidence" value="ECO:0007669"/>
    <property type="project" value="InterPro"/>
</dbReference>
<dbReference type="Proteomes" id="UP001418222">
    <property type="component" value="Unassembled WGS sequence"/>
</dbReference>
<evidence type="ECO:0000256" key="2">
    <source>
        <dbReference type="ARBA" id="ARBA00023274"/>
    </source>
</evidence>
<dbReference type="GO" id="GO:0008097">
    <property type="term" value="F:5S rRNA binding"/>
    <property type="evidence" value="ECO:0007669"/>
    <property type="project" value="TreeGrafter"/>
</dbReference>
<reference evidence="5 6" key="1">
    <citation type="journal article" date="2022" name="Nat. Plants">
        <title>Genomes of leafy and leafless Platanthera orchids illuminate the evolution of mycoheterotrophy.</title>
        <authorList>
            <person name="Li M.H."/>
            <person name="Liu K.W."/>
            <person name="Li Z."/>
            <person name="Lu H.C."/>
            <person name="Ye Q.L."/>
            <person name="Zhang D."/>
            <person name="Wang J.Y."/>
            <person name="Li Y.F."/>
            <person name="Zhong Z.M."/>
            <person name="Liu X."/>
            <person name="Yu X."/>
            <person name="Liu D.K."/>
            <person name="Tu X.D."/>
            <person name="Liu B."/>
            <person name="Hao Y."/>
            <person name="Liao X.Y."/>
            <person name="Jiang Y.T."/>
            <person name="Sun W.H."/>
            <person name="Chen J."/>
            <person name="Chen Y.Q."/>
            <person name="Ai Y."/>
            <person name="Zhai J.W."/>
            <person name="Wu S.S."/>
            <person name="Zhou Z."/>
            <person name="Hsiao Y.Y."/>
            <person name="Wu W.L."/>
            <person name="Chen Y.Y."/>
            <person name="Lin Y.F."/>
            <person name="Hsu J.L."/>
            <person name="Li C.Y."/>
            <person name="Wang Z.W."/>
            <person name="Zhao X."/>
            <person name="Zhong W.Y."/>
            <person name="Ma X.K."/>
            <person name="Ma L."/>
            <person name="Huang J."/>
            <person name="Chen G.Z."/>
            <person name="Huang M.Z."/>
            <person name="Huang L."/>
            <person name="Peng D.H."/>
            <person name="Luo Y.B."/>
            <person name="Zou S.Q."/>
            <person name="Chen S.P."/>
            <person name="Lan S."/>
            <person name="Tsai W.C."/>
            <person name="Van de Peer Y."/>
            <person name="Liu Z.J."/>
        </authorList>
    </citation>
    <scope>NUCLEOTIDE SEQUENCE [LARGE SCALE GENOMIC DNA]</scope>
    <source>
        <strain evidence="5">Lor287</strain>
    </source>
</reference>
<proteinExistence type="predicted"/>
<dbReference type="InterPro" id="IPR011035">
    <property type="entry name" value="Ribosomal_bL25/Gln-tRNA_synth"/>
</dbReference>
<sequence>MVRWWRGRDDVLRTAAAAMWRRNAVGGYHTIDAVPREHSGHRAASRERGFGRIPAVVTTTGKGSPVSRKQLITFDKDQIDSLLRDSAFFTSTIFDLQILAGVGSTVVLQSGNVHKSVETGQVLNMVVAWVDESSELKVDVPVVFNGEDNCLGLKKGVSSVSTGAWQILSLPAQNPLPALTRLFFPDPSQAASFSGDSSSGDRSFSLPTSPAILSPRTSLS</sequence>
<dbReference type="Gene3D" id="2.40.240.10">
    <property type="entry name" value="Ribosomal Protein L25, Chain P"/>
    <property type="match status" value="1"/>
</dbReference>
<dbReference type="SUPFAM" id="SSF50715">
    <property type="entry name" value="Ribosomal protein L25-like"/>
    <property type="match status" value="1"/>
</dbReference>
<dbReference type="PANTHER" id="PTHR33284">
    <property type="entry name" value="RIBOSOMAL PROTEIN L25/GLN-TRNA SYNTHETASE, ANTI-CODON-BINDING DOMAIN-CONTAINING PROTEIN"/>
    <property type="match status" value="1"/>
</dbReference>
<evidence type="ECO:0000259" key="4">
    <source>
        <dbReference type="Pfam" id="PF01386"/>
    </source>
</evidence>
<dbReference type="CDD" id="cd00495">
    <property type="entry name" value="Ribosomal_L25_TL5_CTC"/>
    <property type="match status" value="1"/>
</dbReference>
<organism evidence="5 6">
    <name type="scientific">Platanthera zijinensis</name>
    <dbReference type="NCBI Taxonomy" id="2320716"/>
    <lineage>
        <taxon>Eukaryota</taxon>
        <taxon>Viridiplantae</taxon>
        <taxon>Streptophyta</taxon>
        <taxon>Embryophyta</taxon>
        <taxon>Tracheophyta</taxon>
        <taxon>Spermatophyta</taxon>
        <taxon>Magnoliopsida</taxon>
        <taxon>Liliopsida</taxon>
        <taxon>Asparagales</taxon>
        <taxon>Orchidaceae</taxon>
        <taxon>Orchidoideae</taxon>
        <taxon>Orchideae</taxon>
        <taxon>Orchidinae</taxon>
        <taxon>Platanthera</taxon>
    </lineage>
</organism>
<comment type="caution">
    <text evidence="5">The sequence shown here is derived from an EMBL/GenBank/DDBJ whole genome shotgun (WGS) entry which is preliminary data.</text>
</comment>
<dbReference type="AlphaFoldDB" id="A0AAP0BMB4"/>
<dbReference type="EMBL" id="JBBWWQ010000007">
    <property type="protein sequence ID" value="KAK8942384.1"/>
    <property type="molecule type" value="Genomic_DNA"/>
</dbReference>
<dbReference type="InterPro" id="IPR029751">
    <property type="entry name" value="Ribosomal_L25_dom"/>
</dbReference>
<evidence type="ECO:0000313" key="5">
    <source>
        <dbReference type="EMBL" id="KAK8942384.1"/>
    </source>
</evidence>